<dbReference type="Proteomes" id="UP000011991">
    <property type="component" value="Unassembled WGS sequence"/>
</dbReference>
<evidence type="ECO:0000313" key="1">
    <source>
        <dbReference type="EMBL" id="EMI20769.1"/>
    </source>
</evidence>
<sequence length="217" mass="25343">MYYDLICSLPHLPHFEKADWLPITPLRLRQRLSRLQPKHAVQLELARPLVGWRCRRLTGYADHDLVIEHKGLTDTQLDAPLRDYIEFRMTQQTLIAALRRRHDGLERPADSDAFGFGPSVHSIRKHWDTPHFGLQYRYPWLPMVGERLSAGDAIGLERLLMDLNWQWLTRCAEQSMFGFAAVMAFVFKWDMLGAWLANDPLRAKARFTELIDKVTHV</sequence>
<reference evidence="1 2" key="1">
    <citation type="journal article" date="2013" name="Mar. Genomics">
        <title>Expression of sulfatases in Rhodopirellula baltica and the diversity of sulfatases in the genus Rhodopirellula.</title>
        <authorList>
            <person name="Wegner C.E."/>
            <person name="Richter-Heitmann T."/>
            <person name="Klindworth A."/>
            <person name="Klockow C."/>
            <person name="Richter M."/>
            <person name="Achstetter T."/>
            <person name="Glockner F.O."/>
            <person name="Harder J."/>
        </authorList>
    </citation>
    <scope>NUCLEOTIDE SEQUENCE [LARGE SCALE GENOMIC DNA]</scope>
    <source>
        <strain evidence="1 2">SM1</strain>
    </source>
</reference>
<evidence type="ECO:0000313" key="2">
    <source>
        <dbReference type="Proteomes" id="UP000011991"/>
    </source>
</evidence>
<name>M5S3L4_9BACT</name>
<protein>
    <submittedName>
        <fullName evidence="1">V-type ATP synthase subunit A-like protein</fullName>
    </submittedName>
</protein>
<keyword evidence="2" id="KW-1185">Reference proteome</keyword>
<organism evidence="1 2">
    <name type="scientific">Rhodopirellula maiorica SM1</name>
    <dbReference type="NCBI Taxonomy" id="1265738"/>
    <lineage>
        <taxon>Bacteria</taxon>
        <taxon>Pseudomonadati</taxon>
        <taxon>Planctomycetota</taxon>
        <taxon>Planctomycetia</taxon>
        <taxon>Pirellulales</taxon>
        <taxon>Pirellulaceae</taxon>
        <taxon>Novipirellula</taxon>
    </lineage>
</organism>
<accession>M5S3L4</accession>
<proteinExistence type="predicted"/>
<dbReference type="EMBL" id="ANOG01000324">
    <property type="protein sequence ID" value="EMI20769.1"/>
    <property type="molecule type" value="Genomic_DNA"/>
</dbReference>
<dbReference type="RefSeq" id="WP_008695188.1">
    <property type="nucleotide sequence ID" value="NZ_ANOG01000324.1"/>
</dbReference>
<dbReference type="Pfam" id="PF10962">
    <property type="entry name" value="DUF2764"/>
    <property type="match status" value="1"/>
</dbReference>
<gene>
    <name evidence="1" type="ORF">RMSM_02301</name>
</gene>
<dbReference type="PATRIC" id="fig|1265738.3.peg.2307"/>
<dbReference type="AlphaFoldDB" id="M5S3L4"/>
<dbReference type="InterPro" id="IPR024492">
    <property type="entry name" value="DUF2764"/>
</dbReference>
<comment type="caution">
    <text evidence="1">The sequence shown here is derived from an EMBL/GenBank/DDBJ whole genome shotgun (WGS) entry which is preliminary data.</text>
</comment>
<dbReference type="OrthoDB" id="556081at2"/>